<feature type="domain" description="HTH tetR-type" evidence="3">
    <location>
        <begin position="15"/>
        <end position="75"/>
    </location>
</feature>
<dbReference type="Gene3D" id="1.10.357.10">
    <property type="entry name" value="Tetracycline Repressor, domain 2"/>
    <property type="match status" value="1"/>
</dbReference>
<dbReference type="Pfam" id="PF17932">
    <property type="entry name" value="TetR_C_24"/>
    <property type="match status" value="1"/>
</dbReference>
<dbReference type="RefSeq" id="WP_245588825.1">
    <property type="nucleotide sequence ID" value="NZ_AUBJ02000001.1"/>
</dbReference>
<dbReference type="PANTHER" id="PTHR30055:SF200">
    <property type="entry name" value="HTH-TYPE TRANSCRIPTIONAL REPRESSOR BDCR"/>
    <property type="match status" value="1"/>
</dbReference>
<feature type="DNA-binding region" description="H-T-H motif" evidence="2">
    <location>
        <begin position="38"/>
        <end position="57"/>
    </location>
</feature>
<organism evidence="4 5">
    <name type="scientific">Actinoalloteichus caeruleus DSM 43889</name>
    <dbReference type="NCBI Taxonomy" id="1120930"/>
    <lineage>
        <taxon>Bacteria</taxon>
        <taxon>Bacillati</taxon>
        <taxon>Actinomycetota</taxon>
        <taxon>Actinomycetes</taxon>
        <taxon>Pseudonocardiales</taxon>
        <taxon>Pseudonocardiaceae</taxon>
        <taxon>Actinoalloteichus</taxon>
        <taxon>Actinoalloteichus cyanogriseus</taxon>
    </lineage>
</organism>
<dbReference type="Pfam" id="PF00440">
    <property type="entry name" value="TetR_N"/>
    <property type="match status" value="1"/>
</dbReference>
<dbReference type="InterPro" id="IPR009057">
    <property type="entry name" value="Homeodomain-like_sf"/>
</dbReference>
<evidence type="ECO:0000313" key="4">
    <source>
        <dbReference type="EMBL" id="MCP2333798.1"/>
    </source>
</evidence>
<keyword evidence="1 2" id="KW-0238">DNA-binding</keyword>
<protein>
    <submittedName>
        <fullName evidence="4">Transcriptional regulator, TetR family</fullName>
    </submittedName>
</protein>
<dbReference type="InterPro" id="IPR001647">
    <property type="entry name" value="HTH_TetR"/>
</dbReference>
<dbReference type="Gene3D" id="1.10.10.60">
    <property type="entry name" value="Homeodomain-like"/>
    <property type="match status" value="1"/>
</dbReference>
<dbReference type="InterPro" id="IPR041490">
    <property type="entry name" value="KstR2_TetR_C"/>
</dbReference>
<dbReference type="Proteomes" id="UP000791080">
    <property type="component" value="Unassembled WGS sequence"/>
</dbReference>
<proteinExistence type="predicted"/>
<dbReference type="EMBL" id="AUBJ02000001">
    <property type="protein sequence ID" value="MCP2333798.1"/>
    <property type="molecule type" value="Genomic_DNA"/>
</dbReference>
<evidence type="ECO:0000256" key="1">
    <source>
        <dbReference type="ARBA" id="ARBA00023125"/>
    </source>
</evidence>
<dbReference type="PRINTS" id="PR00455">
    <property type="entry name" value="HTHTETR"/>
</dbReference>
<gene>
    <name evidence="4" type="ORF">G443_004068</name>
</gene>
<sequence length="227" mass="24605">MRTGTGAGMPQRGAVGAEERIRAAAVRLWSERGFHGVGIRELAEEAGLSSATLYHYMGTKEDLLADVMSRGLRRLVLAAERVTQQRAGAGPRMNALVQLHVLTHALRPRETRVVDGELRALSGDRRGGVMSLRDEYERYWRATIDEGRASGAFRVEAPGMARLALLEMCTGVARWYDPGGPMALSEVALGHAQLASRVLGAEELELVDEVDWCRGLVGEIWSGPGGG</sequence>
<dbReference type="InterPro" id="IPR050109">
    <property type="entry name" value="HTH-type_TetR-like_transc_reg"/>
</dbReference>
<dbReference type="SUPFAM" id="SSF46689">
    <property type="entry name" value="Homeodomain-like"/>
    <property type="match status" value="1"/>
</dbReference>
<dbReference type="SUPFAM" id="SSF48498">
    <property type="entry name" value="Tetracyclin repressor-like, C-terminal domain"/>
    <property type="match status" value="1"/>
</dbReference>
<evidence type="ECO:0000256" key="2">
    <source>
        <dbReference type="PROSITE-ProRule" id="PRU00335"/>
    </source>
</evidence>
<name>A0ABT1JMQ2_ACTCY</name>
<keyword evidence="5" id="KW-1185">Reference proteome</keyword>
<comment type="caution">
    <text evidence="4">The sequence shown here is derived from an EMBL/GenBank/DDBJ whole genome shotgun (WGS) entry which is preliminary data.</text>
</comment>
<reference evidence="4 5" key="1">
    <citation type="submission" date="2013-07" db="EMBL/GenBank/DDBJ databases">
        <authorList>
            <consortium name="DOE Joint Genome Institute"/>
            <person name="Reeve W."/>
            <person name="Huntemann M."/>
            <person name="Han J."/>
            <person name="Chen A."/>
            <person name="Kyrpides N."/>
            <person name="Mavromatis K."/>
            <person name="Markowitz V."/>
            <person name="Palaniappan K."/>
            <person name="Ivanova N."/>
            <person name="Schaumberg A."/>
            <person name="Pati A."/>
            <person name="Liolios K."/>
            <person name="Nordberg H.P."/>
            <person name="Cantor M.N."/>
            <person name="Hua S.X."/>
            <person name="Woyke T."/>
        </authorList>
    </citation>
    <scope>NUCLEOTIDE SEQUENCE [LARGE SCALE GENOMIC DNA]</scope>
    <source>
        <strain evidence="4 5">DSM 43889</strain>
    </source>
</reference>
<evidence type="ECO:0000259" key="3">
    <source>
        <dbReference type="PROSITE" id="PS50977"/>
    </source>
</evidence>
<dbReference type="PANTHER" id="PTHR30055">
    <property type="entry name" value="HTH-TYPE TRANSCRIPTIONAL REGULATOR RUTR"/>
    <property type="match status" value="1"/>
</dbReference>
<dbReference type="InterPro" id="IPR036271">
    <property type="entry name" value="Tet_transcr_reg_TetR-rel_C_sf"/>
</dbReference>
<dbReference type="PROSITE" id="PS50977">
    <property type="entry name" value="HTH_TETR_2"/>
    <property type="match status" value="1"/>
</dbReference>
<reference evidence="4 5" key="2">
    <citation type="submission" date="2022-06" db="EMBL/GenBank/DDBJ databases">
        <title>Genomic Encyclopedia of Type Strains, Phase I: the one thousand microbial genomes (KMG-I) project.</title>
        <authorList>
            <person name="Kyrpides N."/>
        </authorList>
    </citation>
    <scope>NUCLEOTIDE SEQUENCE [LARGE SCALE GENOMIC DNA]</scope>
    <source>
        <strain evidence="4 5">DSM 43889</strain>
    </source>
</reference>
<evidence type="ECO:0000313" key="5">
    <source>
        <dbReference type="Proteomes" id="UP000791080"/>
    </source>
</evidence>
<accession>A0ABT1JMQ2</accession>